<accession>A0A1G1ZNH5</accession>
<evidence type="ECO:0000313" key="1">
    <source>
        <dbReference type="EMBL" id="OGY65706.1"/>
    </source>
</evidence>
<dbReference type="Proteomes" id="UP000177942">
    <property type="component" value="Unassembled WGS sequence"/>
</dbReference>
<protein>
    <submittedName>
        <fullName evidence="1">Uncharacterized protein</fullName>
    </submittedName>
</protein>
<proteinExistence type="predicted"/>
<dbReference type="EMBL" id="MHJJ01000007">
    <property type="protein sequence ID" value="OGY65706.1"/>
    <property type="molecule type" value="Genomic_DNA"/>
</dbReference>
<comment type="caution">
    <text evidence="1">The sequence shown here is derived from an EMBL/GenBank/DDBJ whole genome shotgun (WGS) entry which is preliminary data.</text>
</comment>
<name>A0A1G1ZNH5_9BACT</name>
<gene>
    <name evidence="1" type="ORF">A3A16_03765</name>
</gene>
<organism evidence="1 2">
    <name type="scientific">Candidatus Harrisonbacteria bacterium RIFCSPLOWO2_01_FULL_44_18</name>
    <dbReference type="NCBI Taxonomy" id="1798407"/>
    <lineage>
        <taxon>Bacteria</taxon>
        <taxon>Candidatus Harrisoniibacteriota</taxon>
    </lineage>
</organism>
<evidence type="ECO:0000313" key="2">
    <source>
        <dbReference type="Proteomes" id="UP000177942"/>
    </source>
</evidence>
<reference evidence="1 2" key="1">
    <citation type="journal article" date="2016" name="Nat. Commun.">
        <title>Thousands of microbial genomes shed light on interconnected biogeochemical processes in an aquifer system.</title>
        <authorList>
            <person name="Anantharaman K."/>
            <person name="Brown C.T."/>
            <person name="Hug L.A."/>
            <person name="Sharon I."/>
            <person name="Castelle C.J."/>
            <person name="Probst A.J."/>
            <person name="Thomas B.C."/>
            <person name="Singh A."/>
            <person name="Wilkins M.J."/>
            <person name="Karaoz U."/>
            <person name="Brodie E.L."/>
            <person name="Williams K.H."/>
            <person name="Hubbard S.S."/>
            <person name="Banfield J.F."/>
        </authorList>
    </citation>
    <scope>NUCLEOTIDE SEQUENCE [LARGE SCALE GENOMIC DNA]</scope>
</reference>
<sequence length="72" mass="8159">MQGDWEIRARATVEGCGRIVIYARYSCEEEAWQELAHLRDLLPVLQLGNTPVLGFDLFHLADGNWSKASIDL</sequence>
<dbReference type="STRING" id="1798407.A3A16_03765"/>
<dbReference type="AlphaFoldDB" id="A0A1G1ZNH5"/>